<keyword evidence="4 7" id="KW-0812">Transmembrane</keyword>
<evidence type="ECO:0000256" key="6">
    <source>
        <dbReference type="ARBA" id="ARBA00023136"/>
    </source>
</evidence>
<evidence type="ECO:0000313" key="8">
    <source>
        <dbReference type="EMBL" id="TDQ04591.1"/>
    </source>
</evidence>
<dbReference type="Gene3D" id="1.20.1250.20">
    <property type="entry name" value="MFS general substrate transporter like domains"/>
    <property type="match status" value="1"/>
</dbReference>
<keyword evidence="6 7" id="KW-0472">Membrane</keyword>
<evidence type="ECO:0000256" key="7">
    <source>
        <dbReference type="SAM" id="Phobius"/>
    </source>
</evidence>
<dbReference type="EMBL" id="SNXZ01000001">
    <property type="protein sequence ID" value="TDQ04591.1"/>
    <property type="molecule type" value="Genomic_DNA"/>
</dbReference>
<evidence type="ECO:0000313" key="9">
    <source>
        <dbReference type="Proteomes" id="UP000295444"/>
    </source>
</evidence>
<dbReference type="Proteomes" id="UP000295444">
    <property type="component" value="Unassembled WGS sequence"/>
</dbReference>
<feature type="transmembrane region" description="Helical" evidence="7">
    <location>
        <begin position="227"/>
        <end position="251"/>
    </location>
</feature>
<evidence type="ECO:0000256" key="5">
    <source>
        <dbReference type="ARBA" id="ARBA00022989"/>
    </source>
</evidence>
<keyword evidence="5 7" id="KW-1133">Transmembrane helix</keyword>
<dbReference type="AlphaFoldDB" id="A0A4R6SL56"/>
<protein>
    <submittedName>
        <fullName evidence="8">Putative MFS family arabinose efflux permease</fullName>
    </submittedName>
</protein>
<keyword evidence="9" id="KW-1185">Reference proteome</keyword>
<dbReference type="PANTHER" id="PTHR23513">
    <property type="entry name" value="INTEGRAL MEMBRANE EFFLUX PROTEIN-RELATED"/>
    <property type="match status" value="1"/>
</dbReference>
<feature type="transmembrane region" description="Helical" evidence="7">
    <location>
        <begin position="257"/>
        <end position="279"/>
    </location>
</feature>
<name>A0A4R6SL56_LABRH</name>
<feature type="transmembrane region" description="Helical" evidence="7">
    <location>
        <begin position="384"/>
        <end position="403"/>
    </location>
</feature>
<feature type="transmembrane region" description="Helical" evidence="7">
    <location>
        <begin position="291"/>
        <end position="309"/>
    </location>
</feature>
<evidence type="ECO:0000256" key="2">
    <source>
        <dbReference type="ARBA" id="ARBA00022448"/>
    </source>
</evidence>
<feature type="transmembrane region" description="Helical" evidence="7">
    <location>
        <begin position="81"/>
        <end position="102"/>
    </location>
</feature>
<feature type="transmembrane region" description="Helical" evidence="7">
    <location>
        <begin position="52"/>
        <end position="74"/>
    </location>
</feature>
<dbReference type="SUPFAM" id="SSF103473">
    <property type="entry name" value="MFS general substrate transporter"/>
    <property type="match status" value="1"/>
</dbReference>
<comment type="caution">
    <text evidence="8">The sequence shown here is derived from an EMBL/GenBank/DDBJ whole genome shotgun (WGS) entry which is preliminary data.</text>
</comment>
<gene>
    <name evidence="8" type="ORF">EV186_101543</name>
</gene>
<feature type="transmembrane region" description="Helical" evidence="7">
    <location>
        <begin position="356"/>
        <end position="378"/>
    </location>
</feature>
<feature type="transmembrane region" description="Helical" evidence="7">
    <location>
        <begin position="315"/>
        <end position="335"/>
    </location>
</feature>
<evidence type="ECO:0000256" key="1">
    <source>
        <dbReference type="ARBA" id="ARBA00004651"/>
    </source>
</evidence>
<keyword evidence="3" id="KW-1003">Cell membrane</keyword>
<sequence length="422" mass="43331">MSAGRRLGGLWWQRDFRLLWIGETTSGLGTMVSEVAIPLLAVLVLHANAFDVGALTAIGWAPWLLIGLPAGAWVDRMRRRPVLIAADLVTVVALASVPIAAWCDVLTFTHLLLAALVTGVARVFFVTAYRAYLPSLVAKPELPEANAKLQGSEAFANVAGPGLAGVVSQLFGVVTGLALDAASSLVSVVCLLGIRKREPAPAAEPVALWAGIAEGFRLTVRDPLLRTLALSSAAANLALNMAQAVLVLFLIRVLGVGAAGVGTVLAVMSVGGLAGAATANWLGRKVGTARALLGVELSAAPFGLLVAFAGPGAGLVLALVGGFMLIGAIVVSNVLQGGFRQTYCPQEMLGRISASWQFLSYGTIPVGALLGGALGDAIGLRPTMVLSMTALVLAGAVVLTGPIRRLRDLPSEMPGRAPVPVG</sequence>
<dbReference type="PANTHER" id="PTHR23513:SF6">
    <property type="entry name" value="MAJOR FACILITATOR SUPERFAMILY ASSOCIATED DOMAIN-CONTAINING PROTEIN"/>
    <property type="match status" value="1"/>
</dbReference>
<comment type="subcellular location">
    <subcellularLocation>
        <location evidence="1">Cell membrane</location>
        <topology evidence="1">Multi-pass membrane protein</topology>
    </subcellularLocation>
</comment>
<dbReference type="InterPro" id="IPR036259">
    <property type="entry name" value="MFS_trans_sf"/>
</dbReference>
<dbReference type="CDD" id="cd06173">
    <property type="entry name" value="MFS_MefA_like"/>
    <property type="match status" value="1"/>
</dbReference>
<proteinExistence type="predicted"/>
<accession>A0A4R6SL56</accession>
<feature type="transmembrane region" description="Helical" evidence="7">
    <location>
        <begin position="20"/>
        <end position="46"/>
    </location>
</feature>
<dbReference type="GO" id="GO:0005886">
    <property type="term" value="C:plasma membrane"/>
    <property type="evidence" value="ECO:0007669"/>
    <property type="project" value="UniProtKB-SubCell"/>
</dbReference>
<reference evidence="8 9" key="1">
    <citation type="submission" date="2019-03" db="EMBL/GenBank/DDBJ databases">
        <title>Genomic Encyclopedia of Type Strains, Phase IV (KMG-IV): sequencing the most valuable type-strain genomes for metagenomic binning, comparative biology and taxonomic classification.</title>
        <authorList>
            <person name="Goeker M."/>
        </authorList>
    </citation>
    <scope>NUCLEOTIDE SEQUENCE [LARGE SCALE GENOMIC DNA]</scope>
    <source>
        <strain evidence="8 9">DSM 45361</strain>
    </source>
</reference>
<dbReference type="RefSeq" id="WP_243753789.1">
    <property type="nucleotide sequence ID" value="NZ_SNXZ01000001.1"/>
</dbReference>
<organism evidence="8 9">
    <name type="scientific">Labedaea rhizosphaerae</name>
    <dbReference type="NCBI Taxonomy" id="598644"/>
    <lineage>
        <taxon>Bacteria</taxon>
        <taxon>Bacillati</taxon>
        <taxon>Actinomycetota</taxon>
        <taxon>Actinomycetes</taxon>
        <taxon>Pseudonocardiales</taxon>
        <taxon>Pseudonocardiaceae</taxon>
        <taxon>Labedaea</taxon>
    </lineage>
</organism>
<feature type="transmembrane region" description="Helical" evidence="7">
    <location>
        <begin position="108"/>
        <end position="129"/>
    </location>
</feature>
<keyword evidence="2" id="KW-0813">Transport</keyword>
<dbReference type="Pfam" id="PF05977">
    <property type="entry name" value="MFS_3"/>
    <property type="match status" value="1"/>
</dbReference>
<dbReference type="InterPro" id="IPR010290">
    <property type="entry name" value="TM_effector"/>
</dbReference>
<evidence type="ECO:0000256" key="3">
    <source>
        <dbReference type="ARBA" id="ARBA00022475"/>
    </source>
</evidence>
<evidence type="ECO:0000256" key="4">
    <source>
        <dbReference type="ARBA" id="ARBA00022692"/>
    </source>
</evidence>